<evidence type="ECO:0000256" key="9">
    <source>
        <dbReference type="HAMAP-Rule" id="MF_00161"/>
    </source>
</evidence>
<dbReference type="EC" id="3.4.23.36" evidence="9"/>
<comment type="subcellular location">
    <subcellularLocation>
        <location evidence="9">Cell membrane</location>
        <topology evidence="9">Multi-pass membrane protein</topology>
    </subcellularLocation>
</comment>
<comment type="function">
    <text evidence="9">This protein specifically catalyzes the removal of signal peptides from prolipoproteins.</text>
</comment>
<keyword evidence="12" id="KW-1185">Reference proteome</keyword>
<feature type="transmembrane region" description="Helical" evidence="9">
    <location>
        <begin position="65"/>
        <end position="83"/>
    </location>
</feature>
<feature type="transmembrane region" description="Helical" evidence="9">
    <location>
        <begin position="95"/>
        <end position="118"/>
    </location>
</feature>
<name>A0A6N6MAJ8_9FLAO</name>
<dbReference type="OrthoDB" id="9810259at2"/>
<comment type="catalytic activity">
    <reaction evidence="9">
        <text>Release of signal peptides from bacterial membrane prolipoproteins. Hydrolyzes -Xaa-Yaa-Zaa-|-(S,diacylglyceryl)Cys-, in which Xaa is hydrophobic (preferably Leu), and Yaa (Ala or Ser) and Zaa (Gly or Ala) have small, neutral side chains.</text>
        <dbReference type="EC" id="3.4.23.36"/>
    </reaction>
</comment>
<dbReference type="NCBIfam" id="NF011369">
    <property type="entry name" value="PRK14788.1"/>
    <property type="match status" value="1"/>
</dbReference>
<dbReference type="UniPathway" id="UPA00665"/>
<evidence type="ECO:0000256" key="10">
    <source>
        <dbReference type="RuleBase" id="RU004181"/>
    </source>
</evidence>
<evidence type="ECO:0000256" key="6">
    <source>
        <dbReference type="ARBA" id="ARBA00022801"/>
    </source>
</evidence>
<gene>
    <name evidence="9" type="primary">lspA</name>
    <name evidence="11" type="ORF">F3059_07610</name>
</gene>
<evidence type="ECO:0000256" key="7">
    <source>
        <dbReference type="ARBA" id="ARBA00022989"/>
    </source>
</evidence>
<dbReference type="PRINTS" id="PR00781">
    <property type="entry name" value="LIPOSIGPTASE"/>
</dbReference>
<dbReference type="Proteomes" id="UP000435357">
    <property type="component" value="Unassembled WGS sequence"/>
</dbReference>
<protein>
    <recommendedName>
        <fullName evidence="9">Lipoprotein signal peptidase</fullName>
        <ecNumber evidence="9">3.4.23.36</ecNumber>
    </recommendedName>
    <alternativeName>
        <fullName evidence="9">Prolipoprotein signal peptidase</fullName>
    </alternativeName>
    <alternativeName>
        <fullName evidence="9">Signal peptidase II</fullName>
        <shortName evidence="9">SPase II</shortName>
    </alternativeName>
</protein>
<keyword evidence="6 9" id="KW-0378">Hydrolase</keyword>
<keyword evidence="4 9" id="KW-0812">Transmembrane</keyword>
<dbReference type="GO" id="GO:0006508">
    <property type="term" value="P:proteolysis"/>
    <property type="evidence" value="ECO:0007669"/>
    <property type="project" value="UniProtKB-KW"/>
</dbReference>
<dbReference type="AlphaFoldDB" id="A0A6N6MAJ8"/>
<keyword evidence="8 9" id="KW-0472">Membrane</keyword>
<comment type="similarity">
    <text evidence="1 9 10">Belongs to the peptidase A8 family.</text>
</comment>
<comment type="caution">
    <text evidence="11">The sequence shown here is derived from an EMBL/GenBank/DDBJ whole genome shotgun (WGS) entry which is preliminary data.</text>
</comment>
<evidence type="ECO:0000256" key="3">
    <source>
        <dbReference type="ARBA" id="ARBA00022670"/>
    </source>
</evidence>
<keyword evidence="2 9" id="KW-1003">Cell membrane</keyword>
<comment type="pathway">
    <text evidence="9">Protein modification; lipoprotein biosynthesis (signal peptide cleavage).</text>
</comment>
<evidence type="ECO:0000313" key="11">
    <source>
        <dbReference type="EMBL" id="KAB1064095.1"/>
    </source>
</evidence>
<dbReference type="InterPro" id="IPR001872">
    <property type="entry name" value="Peptidase_A8"/>
</dbReference>
<sequence>MKRFRLPVLVLLGVLLIDQISKFMVKLNMYLNEEFSVLGDWFIIHFTENPGMAFGMEFGGDYGKLFLTLFRIVAVFFIARYIVRISKEGAPKGAIIGVTLILAGALGNIIDSVFYGVIFSDSYYSIAQLFPEGGGYGTWMHGKVVDMLYFPLISGFFPDWVPVVGGDHFIFFRPIFNIADTAISVGVGMILLFHRKFFSESLSKQNETTSEEKAHS</sequence>
<keyword evidence="7 9" id="KW-1133">Transmembrane helix</keyword>
<comment type="caution">
    <text evidence="9">Lacks conserved residue(s) required for the propagation of feature annotation.</text>
</comment>
<dbReference type="PANTHER" id="PTHR33695">
    <property type="entry name" value="LIPOPROTEIN SIGNAL PEPTIDASE"/>
    <property type="match status" value="1"/>
</dbReference>
<dbReference type="PANTHER" id="PTHR33695:SF1">
    <property type="entry name" value="LIPOPROTEIN SIGNAL PEPTIDASE"/>
    <property type="match status" value="1"/>
</dbReference>
<feature type="active site" evidence="9">
    <location>
        <position position="180"/>
    </location>
</feature>
<keyword evidence="11" id="KW-0449">Lipoprotein</keyword>
<dbReference type="GO" id="GO:0005886">
    <property type="term" value="C:plasma membrane"/>
    <property type="evidence" value="ECO:0007669"/>
    <property type="project" value="UniProtKB-SubCell"/>
</dbReference>
<feature type="transmembrane region" description="Helical" evidence="9">
    <location>
        <begin position="170"/>
        <end position="193"/>
    </location>
</feature>
<feature type="active site" evidence="9">
    <location>
        <position position="146"/>
    </location>
</feature>
<evidence type="ECO:0000313" key="12">
    <source>
        <dbReference type="Proteomes" id="UP000435357"/>
    </source>
</evidence>
<keyword evidence="5 9" id="KW-0064">Aspartyl protease</keyword>
<evidence type="ECO:0000256" key="5">
    <source>
        <dbReference type="ARBA" id="ARBA00022750"/>
    </source>
</evidence>
<reference evidence="11 12" key="1">
    <citation type="submission" date="2019-09" db="EMBL/GenBank/DDBJ databases">
        <title>Genomes of Cryomorphaceae.</title>
        <authorList>
            <person name="Bowman J.P."/>
        </authorList>
    </citation>
    <scope>NUCLEOTIDE SEQUENCE [LARGE SCALE GENOMIC DNA]</scope>
    <source>
        <strain evidence="11 12">KCTC 52047</strain>
    </source>
</reference>
<evidence type="ECO:0000256" key="8">
    <source>
        <dbReference type="ARBA" id="ARBA00023136"/>
    </source>
</evidence>
<dbReference type="Pfam" id="PF01252">
    <property type="entry name" value="Peptidase_A8"/>
    <property type="match status" value="1"/>
</dbReference>
<accession>A0A6N6MAJ8</accession>
<dbReference type="EMBL" id="WACR01000006">
    <property type="protein sequence ID" value="KAB1064095.1"/>
    <property type="molecule type" value="Genomic_DNA"/>
</dbReference>
<evidence type="ECO:0000256" key="1">
    <source>
        <dbReference type="ARBA" id="ARBA00006139"/>
    </source>
</evidence>
<organism evidence="11 12">
    <name type="scientific">Salibacter halophilus</name>
    <dbReference type="NCBI Taxonomy" id="1803916"/>
    <lineage>
        <taxon>Bacteria</taxon>
        <taxon>Pseudomonadati</taxon>
        <taxon>Bacteroidota</taxon>
        <taxon>Flavobacteriia</taxon>
        <taxon>Flavobacteriales</taxon>
        <taxon>Salibacteraceae</taxon>
        <taxon>Salibacter</taxon>
    </lineage>
</organism>
<keyword evidence="3 9" id="KW-0645">Protease</keyword>
<dbReference type="GO" id="GO:0004190">
    <property type="term" value="F:aspartic-type endopeptidase activity"/>
    <property type="evidence" value="ECO:0007669"/>
    <property type="project" value="UniProtKB-UniRule"/>
</dbReference>
<evidence type="ECO:0000256" key="2">
    <source>
        <dbReference type="ARBA" id="ARBA00022475"/>
    </source>
</evidence>
<proteinExistence type="inferred from homology"/>
<dbReference type="HAMAP" id="MF_00161">
    <property type="entry name" value="LspA"/>
    <property type="match status" value="1"/>
</dbReference>
<evidence type="ECO:0000256" key="4">
    <source>
        <dbReference type="ARBA" id="ARBA00022692"/>
    </source>
</evidence>